<gene>
    <name evidence="1" type="ORF">LCGC14_1747670</name>
</gene>
<organism evidence="1">
    <name type="scientific">marine sediment metagenome</name>
    <dbReference type="NCBI Taxonomy" id="412755"/>
    <lineage>
        <taxon>unclassified sequences</taxon>
        <taxon>metagenomes</taxon>
        <taxon>ecological metagenomes</taxon>
    </lineage>
</organism>
<feature type="non-terminal residue" evidence="1">
    <location>
        <position position="122"/>
    </location>
</feature>
<dbReference type="AlphaFoldDB" id="A0A0F9H4U7"/>
<evidence type="ECO:0000313" key="1">
    <source>
        <dbReference type="EMBL" id="KKM06070.1"/>
    </source>
</evidence>
<comment type="caution">
    <text evidence="1">The sequence shown here is derived from an EMBL/GenBank/DDBJ whole genome shotgun (WGS) entry which is preliminary data.</text>
</comment>
<proteinExistence type="predicted"/>
<reference evidence="1" key="1">
    <citation type="journal article" date="2015" name="Nature">
        <title>Complex archaea that bridge the gap between prokaryotes and eukaryotes.</title>
        <authorList>
            <person name="Spang A."/>
            <person name="Saw J.H."/>
            <person name="Jorgensen S.L."/>
            <person name="Zaremba-Niedzwiedzka K."/>
            <person name="Martijn J."/>
            <person name="Lind A.E."/>
            <person name="van Eijk R."/>
            <person name="Schleper C."/>
            <person name="Guy L."/>
            <person name="Ettema T.J."/>
        </authorList>
    </citation>
    <scope>NUCLEOTIDE SEQUENCE</scope>
</reference>
<protein>
    <submittedName>
        <fullName evidence="1">Uncharacterized protein</fullName>
    </submittedName>
</protein>
<dbReference type="EMBL" id="LAZR01016078">
    <property type="protein sequence ID" value="KKM06070.1"/>
    <property type="molecule type" value="Genomic_DNA"/>
</dbReference>
<accession>A0A0F9H4U7</accession>
<name>A0A0F9H4U7_9ZZZZ</name>
<sequence length="122" mass="13730">MKKTKSVYIYSDSTTVSDLKVIRIVLFLAILGIFTSPAFAQQFEEPNYTIRRGEVLGFGIDPETTSLIISIKPRTSGELTITLPRDLIDAKIGSEDSDFIIFVNNIEYQLFEETITSSDRTL</sequence>